<feature type="region of interest" description="Disordered" evidence="1">
    <location>
        <begin position="202"/>
        <end position="224"/>
    </location>
</feature>
<dbReference type="Proteomes" id="UP000011668">
    <property type="component" value="Unassembled WGS sequence"/>
</dbReference>
<sequence>MTLSSFHLRQAATAKAVIRTLVDLRKLTMLFIESSIFDEMKSIPSISRAVHDFSLSIMSLFTRTTSLARPLYIVRNYAVSRSNPRPKDPILNSPNAKAQQIAPDVTFIHNPPSSVPTPHSLTTMPASPLLSKPTRSSGADHLPPVLHPKAEVERPKLTRDQIEEIRRLRLSDPKTNSCQVLAEKFNCTPIFVSMVAPLPKQKREELEKEQREAQKREQWGEKKNLIREIRKKRRHFW</sequence>
<evidence type="ECO:0000313" key="3">
    <source>
        <dbReference type="Proteomes" id="UP000011668"/>
    </source>
</evidence>
<organism evidence="2 3">
    <name type="scientific">Thanatephorus cucumeris (strain AG1-IA)</name>
    <name type="common">Rice sheath blight fungus</name>
    <name type="synonym">Rhizoctonia solani</name>
    <dbReference type="NCBI Taxonomy" id="983506"/>
    <lineage>
        <taxon>Eukaryota</taxon>
        <taxon>Fungi</taxon>
        <taxon>Dikarya</taxon>
        <taxon>Basidiomycota</taxon>
        <taxon>Agaricomycotina</taxon>
        <taxon>Agaricomycetes</taxon>
        <taxon>Cantharellales</taxon>
        <taxon>Ceratobasidiaceae</taxon>
        <taxon>Rhizoctonia</taxon>
        <taxon>Rhizoctonia solani AG-1</taxon>
    </lineage>
</organism>
<comment type="caution">
    <text evidence="2">The sequence shown here is derived from an EMBL/GenBank/DDBJ whole genome shotgun (WGS) entry which is preliminary data.</text>
</comment>
<dbReference type="GO" id="GO:0005762">
    <property type="term" value="C:mitochondrial large ribosomal subunit"/>
    <property type="evidence" value="ECO:0007669"/>
    <property type="project" value="TreeGrafter"/>
</dbReference>
<dbReference type="InterPro" id="IPR024388">
    <property type="entry name" value="Ribosomal_mL58"/>
</dbReference>
<name>L8X739_THACA</name>
<proteinExistence type="predicted"/>
<dbReference type="STRING" id="983506.L8X739"/>
<protein>
    <submittedName>
        <fullName evidence="2">MRP-L20 domain-containing protein</fullName>
    </submittedName>
</protein>
<dbReference type="HOGENOM" id="CLU_100683_0_0_1"/>
<dbReference type="OrthoDB" id="6021263at2759"/>
<evidence type="ECO:0000313" key="2">
    <source>
        <dbReference type="EMBL" id="ELU44843.1"/>
    </source>
</evidence>
<accession>L8X739</accession>
<dbReference type="Pfam" id="PF12824">
    <property type="entry name" value="MRP-L20"/>
    <property type="match status" value="1"/>
</dbReference>
<dbReference type="PANTHER" id="PTHR28266:SF1">
    <property type="entry name" value="LARGE RIBOSOMAL SUBUNIT PROTEIN ML58"/>
    <property type="match status" value="1"/>
</dbReference>
<dbReference type="AlphaFoldDB" id="L8X739"/>
<keyword evidence="3" id="KW-1185">Reference proteome</keyword>
<dbReference type="GO" id="GO:0003735">
    <property type="term" value="F:structural constituent of ribosome"/>
    <property type="evidence" value="ECO:0007669"/>
    <property type="project" value="TreeGrafter"/>
</dbReference>
<dbReference type="OMA" id="CSQFFVG"/>
<gene>
    <name evidence="2" type="ORF">AG1IA_01124</name>
</gene>
<dbReference type="EMBL" id="AFRT01000265">
    <property type="protein sequence ID" value="ELU44843.1"/>
    <property type="molecule type" value="Genomic_DNA"/>
</dbReference>
<evidence type="ECO:0000256" key="1">
    <source>
        <dbReference type="SAM" id="MobiDB-lite"/>
    </source>
</evidence>
<reference evidence="2 3" key="1">
    <citation type="journal article" date="2013" name="Nat. Commun.">
        <title>The evolution and pathogenic mechanisms of the rice sheath blight pathogen.</title>
        <authorList>
            <person name="Zheng A."/>
            <person name="Lin R."/>
            <person name="Xu L."/>
            <person name="Qin P."/>
            <person name="Tang C."/>
            <person name="Ai P."/>
            <person name="Zhang D."/>
            <person name="Liu Y."/>
            <person name="Sun Z."/>
            <person name="Feng H."/>
            <person name="Wang Y."/>
            <person name="Chen Y."/>
            <person name="Liang X."/>
            <person name="Fu R."/>
            <person name="Li Q."/>
            <person name="Zhang J."/>
            <person name="Yu X."/>
            <person name="Xie Z."/>
            <person name="Ding L."/>
            <person name="Guan P."/>
            <person name="Tang J."/>
            <person name="Liang Y."/>
            <person name="Wang S."/>
            <person name="Deng Q."/>
            <person name="Li S."/>
            <person name="Zhu J."/>
            <person name="Wang L."/>
            <person name="Liu H."/>
            <person name="Li P."/>
        </authorList>
    </citation>
    <scope>NUCLEOTIDE SEQUENCE [LARGE SCALE GENOMIC DNA]</scope>
    <source>
        <strain evidence="3">AG-1 IA</strain>
    </source>
</reference>
<dbReference type="PANTHER" id="PTHR28266">
    <property type="entry name" value="54S RIBOSOMAL PROTEIN L20, MITOCHONDRIAL"/>
    <property type="match status" value="1"/>
</dbReference>